<reference evidence="4 5" key="1">
    <citation type="submission" date="2019-01" db="EMBL/GenBank/DDBJ databases">
        <title>Senegalimassilia sp. nov. KGMB04484 isolated human feces.</title>
        <authorList>
            <person name="Han K.-I."/>
            <person name="Kim J.-S."/>
            <person name="Lee K.C."/>
            <person name="Suh M.K."/>
            <person name="Eom M.K."/>
            <person name="Lee J.H."/>
            <person name="Park S.-H."/>
            <person name="Kang S.W."/>
            <person name="Park J.-E."/>
            <person name="Oh B.S."/>
            <person name="Yu S.Y."/>
            <person name="Choi S.-H."/>
            <person name="Lee D.H."/>
            <person name="Yoon H."/>
            <person name="Kim B.-Y."/>
            <person name="Lee J.H."/>
            <person name="Lee J.-S."/>
        </authorList>
    </citation>
    <scope>NUCLEOTIDE SEQUENCE [LARGE SCALE GENOMIC DNA]</scope>
    <source>
        <strain evidence="4 5">KGMB04484</strain>
    </source>
</reference>
<feature type="chain" id="PRO_5039465953" description="Histidine kinase N-terminal 7TM region domain-containing protein" evidence="3">
    <location>
        <begin position="42"/>
        <end position="593"/>
    </location>
</feature>
<evidence type="ECO:0000256" key="2">
    <source>
        <dbReference type="SAM" id="Phobius"/>
    </source>
</evidence>
<dbReference type="AlphaFoldDB" id="A0A4Q2JYU6"/>
<name>A0A4Q2JYU6_9ACTN</name>
<keyword evidence="2" id="KW-0472">Membrane</keyword>
<protein>
    <recommendedName>
        <fullName evidence="6">Histidine kinase N-terminal 7TM region domain-containing protein</fullName>
    </recommendedName>
</protein>
<evidence type="ECO:0000256" key="1">
    <source>
        <dbReference type="SAM" id="Coils"/>
    </source>
</evidence>
<accession>A0A4Q2JYU6</accession>
<sequence length="593" mass="65644">MLNYTGIMKRPANISKRTVLAIAAALAAAFALLLCAMQASDALPAPEPNPFSSRRSSSNYMIALGPLAAAWGFSAYLRCPDAKIARNLVSVAGLIVLWMLAVLVKFHLDNDLVESLLWYCYYIPMTVIPLLCLDCALRAAALDDKPATRRAMRVFAGITAALIALVLTNNLHHGVFVFDFADASWSGSYRYAPGYYLVVGWQVLLYLAFFATLFLAARMQLKIALVPLAVIAGVGTTLNALYALRIIAMVSLNFSLMYCVLVIVALEIALDVKLFPSYLWYENAFRKLPFDLKILDEESNTVFQTEQACPQTNEAARVVQRSDTLPAESWAFRTTGVAHTLFKVYPVSGGRALLAQDVSDIDARRATLEEQQAQLRRSNSALEREAAVQREAWRLRNERELMADVEDALKDQSLRIKQLVDGLPAENTPHAKTKRNEMLTEAKLLVAYCKRKGALVVSEKSDPEFDRDRLQLVFNETASDLRSIGVDCAAFVQTEHALDACVVSVLYDCLYDLAAAASAADDAVLMLNVHEHEDNAELRAMLTSSAIESAHMVETLAKLRANLAKRNTTHRFEQDGESVCIFVRVPIPRKDVP</sequence>
<keyword evidence="2" id="KW-0812">Transmembrane</keyword>
<evidence type="ECO:0008006" key="6">
    <source>
        <dbReference type="Google" id="ProtNLM"/>
    </source>
</evidence>
<dbReference type="OrthoDB" id="3169876at2"/>
<feature type="transmembrane region" description="Helical" evidence="2">
    <location>
        <begin position="223"/>
        <end position="244"/>
    </location>
</feature>
<dbReference type="Proteomes" id="UP000293345">
    <property type="component" value="Unassembled WGS sequence"/>
</dbReference>
<feature type="signal peptide" evidence="3">
    <location>
        <begin position="1"/>
        <end position="41"/>
    </location>
</feature>
<feature type="transmembrane region" description="Helical" evidence="2">
    <location>
        <begin position="60"/>
        <end position="77"/>
    </location>
</feature>
<proteinExistence type="predicted"/>
<keyword evidence="2" id="KW-1133">Transmembrane helix</keyword>
<gene>
    <name evidence="4" type="ORF">ET524_06970</name>
</gene>
<keyword evidence="1" id="KW-0175">Coiled coil</keyword>
<feature type="transmembrane region" description="Helical" evidence="2">
    <location>
        <begin position="116"/>
        <end position="133"/>
    </location>
</feature>
<evidence type="ECO:0000313" key="4">
    <source>
        <dbReference type="EMBL" id="RXZ54245.1"/>
    </source>
</evidence>
<evidence type="ECO:0000256" key="3">
    <source>
        <dbReference type="SAM" id="SignalP"/>
    </source>
</evidence>
<organism evidence="4 5">
    <name type="scientific">Senegalimassilia faecalis</name>
    <dbReference type="NCBI Taxonomy" id="2509433"/>
    <lineage>
        <taxon>Bacteria</taxon>
        <taxon>Bacillati</taxon>
        <taxon>Actinomycetota</taxon>
        <taxon>Coriobacteriia</taxon>
        <taxon>Coriobacteriales</taxon>
        <taxon>Coriobacteriaceae</taxon>
        <taxon>Senegalimassilia</taxon>
    </lineage>
</organism>
<feature type="transmembrane region" description="Helical" evidence="2">
    <location>
        <begin position="154"/>
        <end position="175"/>
    </location>
</feature>
<dbReference type="RefSeq" id="WP_129424423.1">
    <property type="nucleotide sequence ID" value="NZ_SDPW01000001.1"/>
</dbReference>
<keyword evidence="3" id="KW-0732">Signal</keyword>
<feature type="transmembrane region" description="Helical" evidence="2">
    <location>
        <begin position="84"/>
        <end position="104"/>
    </location>
</feature>
<dbReference type="EMBL" id="SDPW01000001">
    <property type="protein sequence ID" value="RXZ54245.1"/>
    <property type="molecule type" value="Genomic_DNA"/>
</dbReference>
<feature type="transmembrane region" description="Helical" evidence="2">
    <location>
        <begin position="195"/>
        <end position="216"/>
    </location>
</feature>
<comment type="caution">
    <text evidence="4">The sequence shown here is derived from an EMBL/GenBank/DDBJ whole genome shotgun (WGS) entry which is preliminary data.</text>
</comment>
<keyword evidence="5" id="KW-1185">Reference proteome</keyword>
<evidence type="ECO:0000313" key="5">
    <source>
        <dbReference type="Proteomes" id="UP000293345"/>
    </source>
</evidence>
<feature type="coiled-coil region" evidence="1">
    <location>
        <begin position="365"/>
        <end position="415"/>
    </location>
</feature>